<dbReference type="GO" id="GO:0000156">
    <property type="term" value="F:phosphorelay response regulator activity"/>
    <property type="evidence" value="ECO:0007669"/>
    <property type="project" value="TreeGrafter"/>
</dbReference>
<evidence type="ECO:0000256" key="6">
    <source>
        <dbReference type="ARBA" id="ARBA00023163"/>
    </source>
</evidence>
<feature type="modified residue" description="4-aspartylphosphate" evidence="7">
    <location>
        <position position="54"/>
    </location>
</feature>
<evidence type="ECO:0000256" key="5">
    <source>
        <dbReference type="ARBA" id="ARBA00023125"/>
    </source>
</evidence>
<dbReference type="Gene3D" id="6.10.250.690">
    <property type="match status" value="1"/>
</dbReference>
<dbReference type="Pfam" id="PF00072">
    <property type="entry name" value="Response_reg"/>
    <property type="match status" value="1"/>
</dbReference>
<dbReference type="GO" id="GO:0032993">
    <property type="term" value="C:protein-DNA complex"/>
    <property type="evidence" value="ECO:0007669"/>
    <property type="project" value="TreeGrafter"/>
</dbReference>
<dbReference type="Gene3D" id="3.40.50.2300">
    <property type="match status" value="1"/>
</dbReference>
<dbReference type="SUPFAM" id="SSF46894">
    <property type="entry name" value="C-terminal effector domain of the bipartite response regulators"/>
    <property type="match status" value="1"/>
</dbReference>
<dbReference type="GO" id="GO:0005829">
    <property type="term" value="C:cytosol"/>
    <property type="evidence" value="ECO:0007669"/>
    <property type="project" value="TreeGrafter"/>
</dbReference>
<evidence type="ECO:0000256" key="3">
    <source>
        <dbReference type="ARBA" id="ARBA00023012"/>
    </source>
</evidence>
<organism evidence="11 12">
    <name type="scientific">Paenibacillus borealis</name>
    <dbReference type="NCBI Taxonomy" id="160799"/>
    <lineage>
        <taxon>Bacteria</taxon>
        <taxon>Bacillati</taxon>
        <taxon>Bacillota</taxon>
        <taxon>Bacilli</taxon>
        <taxon>Bacillales</taxon>
        <taxon>Paenibacillaceae</taxon>
        <taxon>Paenibacillus</taxon>
    </lineage>
</organism>
<dbReference type="InterPro" id="IPR039420">
    <property type="entry name" value="WalR-like"/>
</dbReference>
<dbReference type="RefSeq" id="WP_042216369.1">
    <property type="nucleotide sequence ID" value="NZ_CP009285.1"/>
</dbReference>
<reference evidence="11" key="1">
    <citation type="submission" date="2014-08" db="EMBL/GenBank/DDBJ databases">
        <title>Comparative genomics of the Paenibacillus odorifer group.</title>
        <authorList>
            <person name="den Bakker H.C."/>
            <person name="Tsai Y.-C.Y.-C."/>
            <person name="Martin N."/>
            <person name="Korlach J."/>
            <person name="Wiedmann M."/>
        </authorList>
    </citation>
    <scope>NUCLEOTIDE SEQUENCE [LARGE SCALE GENOMIC DNA]</scope>
    <source>
        <strain evidence="11">DSM 13188</strain>
    </source>
</reference>
<evidence type="ECO:0000313" key="12">
    <source>
        <dbReference type="Proteomes" id="UP000029518"/>
    </source>
</evidence>
<evidence type="ECO:0000259" key="9">
    <source>
        <dbReference type="PROSITE" id="PS50110"/>
    </source>
</evidence>
<evidence type="ECO:0000256" key="8">
    <source>
        <dbReference type="PROSITE-ProRule" id="PRU01091"/>
    </source>
</evidence>
<evidence type="ECO:0000256" key="2">
    <source>
        <dbReference type="ARBA" id="ARBA00022553"/>
    </source>
</evidence>
<keyword evidence="3" id="KW-0902">Two-component regulatory system</keyword>
<dbReference type="PROSITE" id="PS51755">
    <property type="entry name" value="OMPR_PHOB"/>
    <property type="match status" value="1"/>
</dbReference>
<dbReference type="Pfam" id="PF00486">
    <property type="entry name" value="Trans_reg_C"/>
    <property type="match status" value="1"/>
</dbReference>
<evidence type="ECO:0000313" key="11">
    <source>
        <dbReference type="EMBL" id="AIQ60014.1"/>
    </source>
</evidence>
<name>A0A089MU83_PAEBO</name>
<dbReference type="Gene3D" id="1.10.10.10">
    <property type="entry name" value="Winged helix-like DNA-binding domain superfamily/Winged helix DNA-binding domain"/>
    <property type="match status" value="1"/>
</dbReference>
<dbReference type="InterPro" id="IPR001789">
    <property type="entry name" value="Sig_transdc_resp-reg_receiver"/>
</dbReference>
<dbReference type="InterPro" id="IPR001867">
    <property type="entry name" value="OmpR/PhoB-type_DNA-bd"/>
</dbReference>
<dbReference type="OrthoDB" id="9790442at2"/>
<keyword evidence="12" id="KW-1185">Reference proteome</keyword>
<feature type="domain" description="OmpR/PhoB-type" evidence="10">
    <location>
        <begin position="131"/>
        <end position="230"/>
    </location>
</feature>
<gene>
    <name evidence="11" type="ORF">PBOR_25990</name>
</gene>
<dbReference type="FunFam" id="1.10.10.10:FF:000018">
    <property type="entry name" value="DNA-binding response regulator ResD"/>
    <property type="match status" value="1"/>
</dbReference>
<dbReference type="KEGG" id="pbd:PBOR_25990"/>
<dbReference type="SUPFAM" id="SSF52172">
    <property type="entry name" value="CheY-like"/>
    <property type="match status" value="1"/>
</dbReference>
<proteinExistence type="predicted"/>
<dbReference type="SMART" id="SM00862">
    <property type="entry name" value="Trans_reg_C"/>
    <property type="match status" value="1"/>
</dbReference>
<dbReference type="FunFam" id="3.40.50.2300:FF:000001">
    <property type="entry name" value="DNA-binding response regulator PhoB"/>
    <property type="match status" value="1"/>
</dbReference>
<keyword evidence="6" id="KW-0804">Transcription</keyword>
<dbReference type="GO" id="GO:0000976">
    <property type="term" value="F:transcription cis-regulatory region binding"/>
    <property type="evidence" value="ECO:0007669"/>
    <property type="project" value="TreeGrafter"/>
</dbReference>
<dbReference type="PANTHER" id="PTHR48111">
    <property type="entry name" value="REGULATOR OF RPOS"/>
    <property type="match status" value="1"/>
</dbReference>
<keyword evidence="4" id="KW-0805">Transcription regulation</keyword>
<dbReference type="PROSITE" id="PS50110">
    <property type="entry name" value="RESPONSE_REGULATORY"/>
    <property type="match status" value="1"/>
</dbReference>
<comment type="subcellular location">
    <subcellularLocation>
        <location evidence="1">Cytoplasm</location>
    </subcellularLocation>
</comment>
<dbReference type="SMART" id="SM00448">
    <property type="entry name" value="REC"/>
    <property type="match status" value="1"/>
</dbReference>
<dbReference type="Proteomes" id="UP000029518">
    <property type="component" value="Chromosome"/>
</dbReference>
<dbReference type="CDD" id="cd17574">
    <property type="entry name" value="REC_OmpR"/>
    <property type="match status" value="1"/>
</dbReference>
<evidence type="ECO:0000259" key="10">
    <source>
        <dbReference type="PROSITE" id="PS51755"/>
    </source>
</evidence>
<sequence length="233" mass="26820">MASERIMIVEDELEIAELIRDYLEIERYEVILCQDGEEALRAFRRFQPQLVILDIMLPLLDGMEVCRSIRTESDIPIIMLSAKKRDSDKILGLGLGADDYVVKPFSPGEIVARVKAQLRRFHGLAIPSKQQNSVVYPGLELDLKAYEVRVRNEIVHFSAREFEVLRFLAIHPNQVFTREQIFESAWGIHEYGDLNTVTVHVKKIREKVELDPANPRYILTVRGIGYKFHGGTK</sequence>
<dbReference type="EMBL" id="CP009285">
    <property type="protein sequence ID" value="AIQ60014.1"/>
    <property type="molecule type" value="Genomic_DNA"/>
</dbReference>
<evidence type="ECO:0000256" key="1">
    <source>
        <dbReference type="ARBA" id="ARBA00004496"/>
    </source>
</evidence>
<protein>
    <submittedName>
        <fullName evidence="11">PhoP family transcriptional regulator</fullName>
    </submittedName>
</protein>
<dbReference type="InterPro" id="IPR011006">
    <property type="entry name" value="CheY-like_superfamily"/>
</dbReference>
<feature type="domain" description="Response regulatory" evidence="9">
    <location>
        <begin position="5"/>
        <end position="118"/>
    </location>
</feature>
<dbReference type="PANTHER" id="PTHR48111:SF40">
    <property type="entry name" value="PHOSPHATE REGULON TRANSCRIPTIONAL REGULATORY PROTEIN PHOB"/>
    <property type="match status" value="1"/>
</dbReference>
<evidence type="ECO:0000256" key="7">
    <source>
        <dbReference type="PROSITE-ProRule" id="PRU00169"/>
    </source>
</evidence>
<dbReference type="HOGENOM" id="CLU_000445_30_4_9"/>
<keyword evidence="5 8" id="KW-0238">DNA-binding</keyword>
<dbReference type="GO" id="GO:0006355">
    <property type="term" value="P:regulation of DNA-templated transcription"/>
    <property type="evidence" value="ECO:0007669"/>
    <property type="project" value="InterPro"/>
</dbReference>
<dbReference type="AlphaFoldDB" id="A0A089MU83"/>
<dbReference type="InterPro" id="IPR036388">
    <property type="entry name" value="WH-like_DNA-bd_sf"/>
</dbReference>
<dbReference type="CDD" id="cd00383">
    <property type="entry name" value="trans_reg_C"/>
    <property type="match status" value="1"/>
</dbReference>
<feature type="DNA-binding region" description="OmpR/PhoB-type" evidence="8">
    <location>
        <begin position="131"/>
        <end position="230"/>
    </location>
</feature>
<accession>A0A089MU83</accession>
<keyword evidence="2 7" id="KW-0597">Phosphoprotein</keyword>
<dbReference type="InterPro" id="IPR016032">
    <property type="entry name" value="Sig_transdc_resp-reg_C-effctor"/>
</dbReference>
<evidence type="ECO:0000256" key="4">
    <source>
        <dbReference type="ARBA" id="ARBA00023015"/>
    </source>
</evidence>